<protein>
    <submittedName>
        <fullName evidence="1">Uncharacterized protein</fullName>
    </submittedName>
</protein>
<dbReference type="AlphaFoldDB" id="A0A0A9H597"/>
<sequence>MIFARPGPFPSMLSAVHWNYWLCTLFQEGRLVTIALR</sequence>
<organism evidence="1">
    <name type="scientific">Arundo donax</name>
    <name type="common">Giant reed</name>
    <name type="synonym">Donax arundinaceus</name>
    <dbReference type="NCBI Taxonomy" id="35708"/>
    <lineage>
        <taxon>Eukaryota</taxon>
        <taxon>Viridiplantae</taxon>
        <taxon>Streptophyta</taxon>
        <taxon>Embryophyta</taxon>
        <taxon>Tracheophyta</taxon>
        <taxon>Spermatophyta</taxon>
        <taxon>Magnoliopsida</taxon>
        <taxon>Liliopsida</taxon>
        <taxon>Poales</taxon>
        <taxon>Poaceae</taxon>
        <taxon>PACMAD clade</taxon>
        <taxon>Arundinoideae</taxon>
        <taxon>Arundineae</taxon>
        <taxon>Arundo</taxon>
    </lineage>
</organism>
<reference evidence="1" key="1">
    <citation type="submission" date="2014-09" db="EMBL/GenBank/DDBJ databases">
        <authorList>
            <person name="Magalhaes I.L.F."/>
            <person name="Oliveira U."/>
            <person name="Santos F.R."/>
            <person name="Vidigal T.H.D.A."/>
            <person name="Brescovit A.D."/>
            <person name="Santos A.J."/>
        </authorList>
    </citation>
    <scope>NUCLEOTIDE SEQUENCE</scope>
    <source>
        <tissue evidence="1">Shoot tissue taken approximately 20 cm above the soil surface</tissue>
    </source>
</reference>
<proteinExistence type="predicted"/>
<reference evidence="1" key="2">
    <citation type="journal article" date="2015" name="Data Brief">
        <title>Shoot transcriptome of the giant reed, Arundo donax.</title>
        <authorList>
            <person name="Barrero R.A."/>
            <person name="Guerrero F.D."/>
            <person name="Moolhuijzen P."/>
            <person name="Goolsby J.A."/>
            <person name="Tidwell J."/>
            <person name="Bellgard S.E."/>
            <person name="Bellgard M.I."/>
        </authorList>
    </citation>
    <scope>NUCLEOTIDE SEQUENCE</scope>
    <source>
        <tissue evidence="1">Shoot tissue taken approximately 20 cm above the soil surface</tissue>
    </source>
</reference>
<dbReference type="EMBL" id="GBRH01166927">
    <property type="protein sequence ID" value="JAE30969.1"/>
    <property type="molecule type" value="Transcribed_RNA"/>
</dbReference>
<name>A0A0A9H597_ARUDO</name>
<accession>A0A0A9H597</accession>
<evidence type="ECO:0000313" key="1">
    <source>
        <dbReference type="EMBL" id="JAE30969.1"/>
    </source>
</evidence>